<dbReference type="STRING" id="1886670.PTI45_00472"/>
<reference evidence="5 6" key="1">
    <citation type="submission" date="2016-08" db="EMBL/GenBank/DDBJ databases">
        <title>Genome sequencing of Paenibacillus sp. TI45-13ar, isolated from Korean traditional nuruk.</title>
        <authorList>
            <person name="Kim S.-J."/>
        </authorList>
    </citation>
    <scope>NUCLEOTIDE SEQUENCE [LARGE SCALE GENOMIC DNA]</scope>
    <source>
        <strain evidence="5 6">TI45-13ar</strain>
    </source>
</reference>
<keyword evidence="2" id="KW-0238">DNA-binding</keyword>
<dbReference type="SUPFAM" id="SSF46689">
    <property type="entry name" value="Homeodomain-like"/>
    <property type="match status" value="1"/>
</dbReference>
<dbReference type="Pfam" id="PF12833">
    <property type="entry name" value="HTH_18"/>
    <property type="match status" value="1"/>
</dbReference>
<dbReference type="PANTHER" id="PTHR43280:SF32">
    <property type="entry name" value="TRANSCRIPTIONAL REGULATORY PROTEIN"/>
    <property type="match status" value="1"/>
</dbReference>
<evidence type="ECO:0000256" key="2">
    <source>
        <dbReference type="ARBA" id="ARBA00023125"/>
    </source>
</evidence>
<dbReference type="RefSeq" id="WP_069325947.1">
    <property type="nucleotide sequence ID" value="NZ_MDER01000025.1"/>
</dbReference>
<dbReference type="InterPro" id="IPR009057">
    <property type="entry name" value="Homeodomain-like_sf"/>
</dbReference>
<dbReference type="AlphaFoldDB" id="A0A1E3L8B0"/>
<evidence type="ECO:0000259" key="4">
    <source>
        <dbReference type="PROSITE" id="PS01124"/>
    </source>
</evidence>
<comment type="caution">
    <text evidence="5">The sequence shown here is derived from an EMBL/GenBank/DDBJ whole genome shotgun (WGS) entry which is preliminary data.</text>
</comment>
<feature type="domain" description="HTH araC/xylS-type" evidence="4">
    <location>
        <begin position="195"/>
        <end position="293"/>
    </location>
</feature>
<name>A0A1E3L8B0_9BACL</name>
<evidence type="ECO:0000313" key="6">
    <source>
        <dbReference type="Proteomes" id="UP000094578"/>
    </source>
</evidence>
<dbReference type="GO" id="GO:0003700">
    <property type="term" value="F:DNA-binding transcription factor activity"/>
    <property type="evidence" value="ECO:0007669"/>
    <property type="project" value="InterPro"/>
</dbReference>
<gene>
    <name evidence="5" type="ORF">PTI45_00472</name>
</gene>
<dbReference type="PATRIC" id="fig|1886670.3.peg.490"/>
<dbReference type="Gene3D" id="1.10.10.60">
    <property type="entry name" value="Homeodomain-like"/>
    <property type="match status" value="1"/>
</dbReference>
<keyword evidence="6" id="KW-1185">Reference proteome</keyword>
<dbReference type="EMBL" id="MDER01000025">
    <property type="protein sequence ID" value="ODP30019.1"/>
    <property type="molecule type" value="Genomic_DNA"/>
</dbReference>
<protein>
    <submittedName>
        <fullName evidence="5">Putative HTH-type transcriptional regulator YisR</fullName>
    </submittedName>
</protein>
<dbReference type="InterPro" id="IPR003313">
    <property type="entry name" value="AraC-bd"/>
</dbReference>
<dbReference type="PANTHER" id="PTHR43280">
    <property type="entry name" value="ARAC-FAMILY TRANSCRIPTIONAL REGULATOR"/>
    <property type="match status" value="1"/>
</dbReference>
<dbReference type="PRINTS" id="PR00032">
    <property type="entry name" value="HTHARAC"/>
</dbReference>
<dbReference type="GO" id="GO:0043565">
    <property type="term" value="F:sequence-specific DNA binding"/>
    <property type="evidence" value="ECO:0007669"/>
    <property type="project" value="InterPro"/>
</dbReference>
<proteinExistence type="predicted"/>
<dbReference type="SUPFAM" id="SSF51215">
    <property type="entry name" value="Regulatory protein AraC"/>
    <property type="match status" value="1"/>
</dbReference>
<dbReference type="InterPro" id="IPR018060">
    <property type="entry name" value="HTH_AraC"/>
</dbReference>
<organism evidence="5 6">
    <name type="scientific">Paenibacillus nuruki</name>
    <dbReference type="NCBI Taxonomy" id="1886670"/>
    <lineage>
        <taxon>Bacteria</taxon>
        <taxon>Bacillati</taxon>
        <taxon>Bacillota</taxon>
        <taxon>Bacilli</taxon>
        <taxon>Bacillales</taxon>
        <taxon>Paenibacillaceae</taxon>
        <taxon>Paenibacillus</taxon>
    </lineage>
</organism>
<dbReference type="Pfam" id="PF02311">
    <property type="entry name" value="AraC_binding"/>
    <property type="match status" value="1"/>
</dbReference>
<dbReference type="Proteomes" id="UP000094578">
    <property type="component" value="Unassembled WGS sequence"/>
</dbReference>
<dbReference type="SMART" id="SM00342">
    <property type="entry name" value="HTH_ARAC"/>
    <property type="match status" value="1"/>
</dbReference>
<dbReference type="PROSITE" id="PS01124">
    <property type="entry name" value="HTH_ARAC_FAMILY_2"/>
    <property type="match status" value="1"/>
</dbReference>
<accession>A0A1E3L8B0</accession>
<evidence type="ECO:0000256" key="3">
    <source>
        <dbReference type="ARBA" id="ARBA00023163"/>
    </source>
</evidence>
<keyword evidence="1" id="KW-0805">Transcription regulation</keyword>
<evidence type="ECO:0000313" key="5">
    <source>
        <dbReference type="EMBL" id="ODP30019.1"/>
    </source>
</evidence>
<dbReference type="InterPro" id="IPR020449">
    <property type="entry name" value="Tscrpt_reg_AraC-type_HTH"/>
</dbReference>
<keyword evidence="3" id="KW-0804">Transcription</keyword>
<dbReference type="InterPro" id="IPR037923">
    <property type="entry name" value="HTH-like"/>
</dbReference>
<sequence>MNVQLNHDVKIEALRYNPPSPYSYDLEIFSFSELKKRTPEGRIDINHRYKFYMVICVTQGECTQSIDFELVLCKSGTLFVVSPNQVHNFGKDEDWEGWIILFRSEFLIPRSSTLNEHKLAFDIERLPKVLTLTNTELDRAVYSIARMIEDSLISEPTEDVHMLLRYQLYTLMTWLHILHKNTLPITYTQLSQRFIHFHKLVETHFAEWSHVSEYAHYLNCTEKTLTRASIEATGMTAKAFISARMILEAKRLLVHTDQSVSHIAEHLNFKEATHFSKFFKRETGYTPSDFREQAIEW</sequence>
<evidence type="ECO:0000256" key="1">
    <source>
        <dbReference type="ARBA" id="ARBA00023015"/>
    </source>
</evidence>